<organism evidence="9 10">
    <name type="scientific">Rhizophagus irregularis</name>
    <dbReference type="NCBI Taxonomy" id="588596"/>
    <lineage>
        <taxon>Eukaryota</taxon>
        <taxon>Fungi</taxon>
        <taxon>Fungi incertae sedis</taxon>
        <taxon>Mucoromycota</taxon>
        <taxon>Glomeromycotina</taxon>
        <taxon>Glomeromycetes</taxon>
        <taxon>Glomerales</taxon>
        <taxon>Glomeraceae</taxon>
        <taxon>Rhizophagus</taxon>
    </lineage>
</organism>
<evidence type="ECO:0000313" key="7">
    <source>
        <dbReference type="EMBL" id="CAB5392870.1"/>
    </source>
</evidence>
<reference evidence="9 10" key="3">
    <citation type="submission" date="2017-10" db="EMBL/GenBank/DDBJ databases">
        <title>Extensive intraspecific genome diversity in a model arbuscular mycorrhizal fungus.</title>
        <authorList>
            <person name="Chen E.C.H."/>
            <person name="Morin E."/>
            <person name="Baudet D."/>
            <person name="Noel J."/>
            <person name="Ndikumana S."/>
            <person name="Charron P."/>
            <person name="St-Onge C."/>
            <person name="Giorgi J."/>
            <person name="Grigoriev I.V."/>
            <person name="Roux C."/>
            <person name="Martin F.M."/>
            <person name="Corradi N."/>
        </authorList>
    </citation>
    <scope>NUCLEOTIDE SEQUENCE [LARGE SCALE GENOMIC DNA]</scope>
    <source>
        <strain evidence="9 10">A1</strain>
    </source>
</reference>
<comment type="caution">
    <text evidence="9">The sequence shown here is derived from an EMBL/GenBank/DDBJ whole genome shotgun (WGS) entry which is preliminary data.</text>
</comment>
<keyword evidence="4" id="KW-0496">Mitochondrion</keyword>
<dbReference type="InterPro" id="IPR049942">
    <property type="entry name" value="DML1/Misato"/>
</dbReference>
<sequence>MHEILTLQFGHFANFVGTHFWNSQEAYFTYNESLNAPKSEIVHDTLFRAGVTPRGIETYTPRLLLYDLKGGFGSLKKINKLYEESPGKNELHESNWNGRSETHAQMPYSKNIYLQHLENEEELVSTEETENKMKIETEDFKLDETVQFWSDFNRMYYHPKSVNTMMQYQFEDEFMPFDIFSYGKNAFLAHEKELDSFDENFRFFVEECDAIQGFQVYTSIIDGFGGFACSFLEQLRDEYPKTAIWSFGITENRSWAPKGHNSYYKQILNIALSTTQLTEFSSLFNPINTPAANQPNFNSFYHPNLNLPYHTSSIVSAAIETATLPFRSRHNFTSMFDLITQLNWRGNTKLGSLGLAFPLPISNFGEVDVNKLLPTENNNVIQDLSMTLNGKQNATTIYGQSVVVRGLPNQFEPLAGQNPKNASQIAAEIFQRYESLNSGSSSFFSTNVTYPIPNSFPKIFRYLNSNGHVDMSVPNDKMLSVHSVPTLSHLTISTKSYNFLHQLANILQNLNLNLHPEYEEGDKGLTCDEFLETRETLWDLCEAFEENSSSLH</sequence>
<comment type="subcellular location">
    <subcellularLocation>
        <location evidence="2">Mitochondrion</location>
    </subcellularLocation>
</comment>
<evidence type="ECO:0000256" key="2">
    <source>
        <dbReference type="ARBA" id="ARBA00004173"/>
    </source>
</evidence>
<dbReference type="EMBL" id="LLXH01000040">
    <property type="protein sequence ID" value="PKC74822.1"/>
    <property type="molecule type" value="Genomic_DNA"/>
</dbReference>
<dbReference type="PANTHER" id="PTHR13391:SF0">
    <property type="entry name" value="PROTEIN MISATO HOMOLOG 1"/>
    <property type="match status" value="1"/>
</dbReference>
<evidence type="ECO:0000313" key="9">
    <source>
        <dbReference type="EMBL" id="PKC74822.1"/>
    </source>
</evidence>
<accession>A0A2I1E4P0</accession>
<dbReference type="Proteomes" id="UP000232722">
    <property type="component" value="Unassembled WGS sequence"/>
</dbReference>
<comment type="function">
    <text evidence="1">Involved in the partitioning of the mitochondrial organelle and mitochondrial DNA (mtDNA) inheritance.</text>
</comment>
<dbReference type="Proteomes" id="UP000684084">
    <property type="component" value="Unassembled WGS sequence"/>
</dbReference>
<feature type="domain" description="Misato Segment II tubulin-like" evidence="5">
    <location>
        <begin position="2"/>
        <end position="118"/>
    </location>
</feature>
<evidence type="ECO:0000256" key="3">
    <source>
        <dbReference type="ARBA" id="ARBA00008507"/>
    </source>
</evidence>
<reference evidence="8 11" key="2">
    <citation type="submission" date="2017-09" db="EMBL/GenBank/DDBJ databases">
        <title>Extensive intraspecific genome diversity in a model arbuscular mycorrhizal fungus.</title>
        <authorList>
            <person name="Chen E.C."/>
            <person name="Morin E."/>
            <person name="Beaudet D."/>
            <person name="Noel J."/>
            <person name="Ndikumana S."/>
            <person name="Charron P."/>
            <person name="St-Onge C."/>
            <person name="Giorgi J."/>
            <person name="Grigoriev I.V."/>
            <person name="Roux C."/>
            <person name="Martin F.M."/>
            <person name="Corradi N."/>
        </authorList>
    </citation>
    <scope>NUCLEOTIDE SEQUENCE [LARGE SCALE GENOMIC DNA]</scope>
    <source>
        <strain evidence="8 11">A5</strain>
    </source>
</reference>
<proteinExistence type="inferred from homology"/>
<comment type="similarity">
    <text evidence="3">Belongs to the misato family.</text>
</comment>
<evidence type="ECO:0000256" key="1">
    <source>
        <dbReference type="ARBA" id="ARBA00003757"/>
    </source>
</evidence>
<dbReference type="OrthoDB" id="271881at2759"/>
<dbReference type="Pfam" id="PF14881">
    <property type="entry name" value="Tubulin_3"/>
    <property type="match status" value="1"/>
</dbReference>
<feature type="domain" description="DML1/Misato tubulin" evidence="6">
    <location>
        <begin position="144"/>
        <end position="327"/>
    </location>
</feature>
<dbReference type="AlphaFoldDB" id="A0A2I1E4P0"/>
<dbReference type="EMBL" id="LLXJ01000288">
    <property type="protein sequence ID" value="PKC11771.1"/>
    <property type="molecule type" value="Genomic_DNA"/>
</dbReference>
<reference evidence="8 11" key="1">
    <citation type="submission" date="2016-04" db="EMBL/GenBank/DDBJ databases">
        <title>Genome analyses suggest a sexual origin of heterokaryosis in a supposedly ancient asexual fungus.</title>
        <authorList>
            <person name="Ropars J."/>
            <person name="Sedzielewska K."/>
            <person name="Noel J."/>
            <person name="Charron P."/>
            <person name="Farinelli L."/>
            <person name="Marton T."/>
            <person name="Kruger M."/>
            <person name="Pelin A."/>
            <person name="Brachmann A."/>
            <person name="Corradi N."/>
        </authorList>
    </citation>
    <scope>NUCLEOTIDE SEQUENCE [LARGE SCALE GENOMIC DNA]</scope>
    <source>
        <strain evidence="8 11">A5</strain>
    </source>
</reference>
<dbReference type="VEuPathDB" id="FungiDB:RhiirFUN_005236"/>
<evidence type="ECO:0000313" key="10">
    <source>
        <dbReference type="Proteomes" id="UP000232688"/>
    </source>
</evidence>
<dbReference type="CDD" id="cd06060">
    <property type="entry name" value="misato"/>
    <property type="match status" value="1"/>
</dbReference>
<evidence type="ECO:0000259" key="6">
    <source>
        <dbReference type="Pfam" id="PF14881"/>
    </source>
</evidence>
<evidence type="ECO:0000256" key="4">
    <source>
        <dbReference type="ARBA" id="ARBA00023128"/>
    </source>
</evidence>
<dbReference type="VEuPathDB" id="FungiDB:FUN_005546"/>
<evidence type="ECO:0000313" key="8">
    <source>
        <dbReference type="EMBL" id="PKC11771.1"/>
    </source>
</evidence>
<dbReference type="InterPro" id="IPR036525">
    <property type="entry name" value="Tubulin/FtsZ_GTPase_sf"/>
</dbReference>
<reference evidence="7" key="5">
    <citation type="submission" date="2020-05" db="EMBL/GenBank/DDBJ databases">
        <authorList>
            <person name="Rincon C."/>
            <person name="Sanders R I."/>
            <person name="Robbins C."/>
            <person name="Chaturvedi A."/>
        </authorList>
    </citation>
    <scope>NUCLEOTIDE SEQUENCE</scope>
    <source>
        <strain evidence="7">CHB12</strain>
    </source>
</reference>
<gene>
    <name evidence="7" type="ORF">CHRIB12_LOCUS22609</name>
    <name evidence="9" type="ORF">RhiirA1_358159</name>
    <name evidence="8" type="ORF">RhiirA5_271056</name>
</gene>
<dbReference type="VEuPathDB" id="FungiDB:RhiirA1_358159"/>
<name>A0A2I1E4P0_9GLOM</name>
<reference evidence="9 10" key="4">
    <citation type="submission" date="2017-10" db="EMBL/GenBank/DDBJ databases">
        <title>Genome analyses suggest a sexual origin of heterokaryosis in a supposedly ancient asexual fungus.</title>
        <authorList>
            <person name="Corradi N."/>
            <person name="Sedzielewska K."/>
            <person name="Noel J."/>
            <person name="Charron P."/>
            <person name="Farinelli L."/>
            <person name="Marton T."/>
            <person name="Kruger M."/>
            <person name="Pelin A."/>
            <person name="Brachmann A."/>
            <person name="Corradi N."/>
        </authorList>
    </citation>
    <scope>NUCLEOTIDE SEQUENCE [LARGE SCALE GENOMIC DNA]</scope>
    <source>
        <strain evidence="9 10">A1</strain>
    </source>
</reference>
<evidence type="ECO:0000259" key="5">
    <source>
        <dbReference type="Pfam" id="PF10644"/>
    </source>
</evidence>
<dbReference type="PANTHER" id="PTHR13391">
    <property type="entry name" value="MITOCHONDRIAL DISTRIBUTION REGULATOR MISATO"/>
    <property type="match status" value="1"/>
</dbReference>
<dbReference type="SUPFAM" id="SSF52490">
    <property type="entry name" value="Tubulin nucleotide-binding domain-like"/>
    <property type="match status" value="1"/>
</dbReference>
<protein>
    <submittedName>
        <fullName evidence="9">Tubulin nucleotide-binding domain-like protein</fullName>
    </submittedName>
</protein>
<dbReference type="Proteomes" id="UP000232688">
    <property type="component" value="Unassembled WGS sequence"/>
</dbReference>
<dbReference type="GO" id="GO:0005739">
    <property type="term" value="C:mitochondrion"/>
    <property type="evidence" value="ECO:0007669"/>
    <property type="project" value="UniProtKB-SubCell"/>
</dbReference>
<dbReference type="GO" id="GO:0007005">
    <property type="term" value="P:mitochondrion organization"/>
    <property type="evidence" value="ECO:0007669"/>
    <property type="project" value="InterPro"/>
</dbReference>
<dbReference type="Gene3D" id="3.40.50.1440">
    <property type="entry name" value="Tubulin/FtsZ, GTPase domain"/>
    <property type="match status" value="1"/>
</dbReference>
<dbReference type="Pfam" id="PF10644">
    <property type="entry name" value="Misat_Tub_SegII"/>
    <property type="match status" value="1"/>
</dbReference>
<dbReference type="InterPro" id="IPR019605">
    <property type="entry name" value="Misato_II_tubulin-like"/>
</dbReference>
<dbReference type="EMBL" id="CAGKOT010000079">
    <property type="protein sequence ID" value="CAB5392870.1"/>
    <property type="molecule type" value="Genomic_DNA"/>
</dbReference>
<dbReference type="InterPro" id="IPR029209">
    <property type="entry name" value="DML1/Misato_tubulin"/>
</dbReference>
<evidence type="ECO:0000313" key="11">
    <source>
        <dbReference type="Proteomes" id="UP000232722"/>
    </source>
</evidence>